<dbReference type="AlphaFoldDB" id="A0A9P4MDW4"/>
<reference evidence="2" key="1">
    <citation type="journal article" date="2020" name="Stud. Mycol.">
        <title>101 Dothideomycetes genomes: a test case for predicting lifestyles and emergence of pathogens.</title>
        <authorList>
            <person name="Haridas S."/>
            <person name="Albert R."/>
            <person name="Binder M."/>
            <person name="Bloem J."/>
            <person name="Labutti K."/>
            <person name="Salamov A."/>
            <person name="Andreopoulos B."/>
            <person name="Baker S."/>
            <person name="Barry K."/>
            <person name="Bills G."/>
            <person name="Bluhm B."/>
            <person name="Cannon C."/>
            <person name="Castanera R."/>
            <person name="Culley D."/>
            <person name="Daum C."/>
            <person name="Ezra D."/>
            <person name="Gonzalez J."/>
            <person name="Henrissat B."/>
            <person name="Kuo A."/>
            <person name="Liang C."/>
            <person name="Lipzen A."/>
            <person name="Lutzoni F."/>
            <person name="Magnuson J."/>
            <person name="Mondo S."/>
            <person name="Nolan M."/>
            <person name="Ohm R."/>
            <person name="Pangilinan J."/>
            <person name="Park H.-J."/>
            <person name="Ramirez L."/>
            <person name="Alfaro M."/>
            <person name="Sun H."/>
            <person name="Tritt A."/>
            <person name="Yoshinaga Y."/>
            <person name="Zwiers L.-H."/>
            <person name="Turgeon B."/>
            <person name="Goodwin S."/>
            <person name="Spatafora J."/>
            <person name="Crous P."/>
            <person name="Grigoriev I."/>
        </authorList>
    </citation>
    <scope>NUCLEOTIDE SEQUENCE</scope>
    <source>
        <strain evidence="2">CBS 260.36</strain>
    </source>
</reference>
<gene>
    <name evidence="2" type="ORF">K461DRAFT_269902</name>
</gene>
<name>A0A9P4MDW4_9PEZI</name>
<keyword evidence="3" id="KW-1185">Reference proteome</keyword>
<sequence>MPGGMSVLPFTTSNDGVEPSSIMQSTVANAPSSPTSKCHLMTVPREVRDLIFESCRQLRQEEIALKHLEHTIDDGCRKPFWQTHAEGVRVKNKAPDVSLLMLRLCNKQLSEEIEAKRIYNGVPFHIELGTFFYMRDNVKFDKSKLEIFLQTYSVDLITDLSISVFIYGDNFEILEKLLDAVNWCRQLKSLCFAVSDTIYPDSGKIIDTLTNHIWPRIALKARIKIKFATRFTTWRARVARQLDRAENRRLIFMGLDAPLTEEESEAELAAEMNDALEEEAARFQAPGRTRHLETSPWDIKRRQRQLGILSAAKIRERNRALQRAVTGRIWGQRQASLQMQAWTQGQAWITGLAIQAQGGGQEDPQIEEQAVDGASAQMQEDPLSLSRPAAPRGMASMPRVDMADFMAE</sequence>
<comment type="caution">
    <text evidence="2">The sequence shown here is derived from an EMBL/GenBank/DDBJ whole genome shotgun (WGS) entry which is preliminary data.</text>
</comment>
<accession>A0A9P4MDW4</accession>
<dbReference type="Proteomes" id="UP000799439">
    <property type="component" value="Unassembled WGS sequence"/>
</dbReference>
<evidence type="ECO:0000256" key="1">
    <source>
        <dbReference type="SAM" id="MobiDB-lite"/>
    </source>
</evidence>
<protein>
    <submittedName>
        <fullName evidence="2">Uncharacterized protein</fullName>
    </submittedName>
</protein>
<organism evidence="2 3">
    <name type="scientific">Myriangium duriaei CBS 260.36</name>
    <dbReference type="NCBI Taxonomy" id="1168546"/>
    <lineage>
        <taxon>Eukaryota</taxon>
        <taxon>Fungi</taxon>
        <taxon>Dikarya</taxon>
        <taxon>Ascomycota</taxon>
        <taxon>Pezizomycotina</taxon>
        <taxon>Dothideomycetes</taxon>
        <taxon>Dothideomycetidae</taxon>
        <taxon>Myriangiales</taxon>
        <taxon>Myriangiaceae</taxon>
        <taxon>Myriangium</taxon>
    </lineage>
</organism>
<dbReference type="EMBL" id="ML996089">
    <property type="protein sequence ID" value="KAF2150450.1"/>
    <property type="molecule type" value="Genomic_DNA"/>
</dbReference>
<evidence type="ECO:0000313" key="2">
    <source>
        <dbReference type="EMBL" id="KAF2150450.1"/>
    </source>
</evidence>
<evidence type="ECO:0000313" key="3">
    <source>
        <dbReference type="Proteomes" id="UP000799439"/>
    </source>
</evidence>
<feature type="region of interest" description="Disordered" evidence="1">
    <location>
        <begin position="372"/>
        <end position="395"/>
    </location>
</feature>
<proteinExistence type="predicted"/>